<sequence length="58" mass="6172">MKQLLFALLLLAASLRSLGQTTTAAPELEAPLTGFADAINTVFQSVDKNRVPSGLLEE</sequence>
<reference evidence="2" key="1">
    <citation type="submission" date="2022-03" db="EMBL/GenBank/DDBJ databases">
        <title>Bacterial whole genome sequence for Hymenobacter sp. DH14.</title>
        <authorList>
            <person name="Le V."/>
        </authorList>
    </citation>
    <scope>NUCLEOTIDE SEQUENCE</scope>
    <source>
        <strain evidence="2">DH14</strain>
    </source>
</reference>
<feature type="signal peptide" evidence="1">
    <location>
        <begin position="1"/>
        <end position="19"/>
    </location>
</feature>
<feature type="chain" id="PRO_5041000836" evidence="1">
    <location>
        <begin position="20"/>
        <end position="58"/>
    </location>
</feature>
<evidence type="ECO:0000256" key="1">
    <source>
        <dbReference type="SAM" id="SignalP"/>
    </source>
</evidence>
<keyword evidence="1" id="KW-0732">Signal</keyword>
<evidence type="ECO:0000313" key="3">
    <source>
        <dbReference type="Proteomes" id="UP001139193"/>
    </source>
</evidence>
<gene>
    <name evidence="2" type="ORF">MON38_22335</name>
</gene>
<organism evidence="2 3">
    <name type="scientific">Hymenobacter cyanobacteriorum</name>
    <dbReference type="NCBI Taxonomy" id="2926463"/>
    <lineage>
        <taxon>Bacteria</taxon>
        <taxon>Pseudomonadati</taxon>
        <taxon>Bacteroidota</taxon>
        <taxon>Cytophagia</taxon>
        <taxon>Cytophagales</taxon>
        <taxon>Hymenobacteraceae</taxon>
        <taxon>Hymenobacter</taxon>
    </lineage>
</organism>
<dbReference type="RefSeq" id="WP_241938383.1">
    <property type="nucleotide sequence ID" value="NZ_JALBGC010000008.1"/>
</dbReference>
<name>A0A9X1VJ53_9BACT</name>
<accession>A0A9X1VJ53</accession>
<dbReference type="AlphaFoldDB" id="A0A9X1VJ53"/>
<protein>
    <submittedName>
        <fullName evidence="2">Uncharacterized protein</fullName>
    </submittedName>
</protein>
<keyword evidence="3" id="KW-1185">Reference proteome</keyword>
<comment type="caution">
    <text evidence="2">The sequence shown here is derived from an EMBL/GenBank/DDBJ whole genome shotgun (WGS) entry which is preliminary data.</text>
</comment>
<dbReference type="Proteomes" id="UP001139193">
    <property type="component" value="Unassembled WGS sequence"/>
</dbReference>
<dbReference type="EMBL" id="JALBGC010000008">
    <property type="protein sequence ID" value="MCI1190174.1"/>
    <property type="molecule type" value="Genomic_DNA"/>
</dbReference>
<proteinExistence type="predicted"/>
<evidence type="ECO:0000313" key="2">
    <source>
        <dbReference type="EMBL" id="MCI1190174.1"/>
    </source>
</evidence>